<reference evidence="1 2" key="2">
    <citation type="submission" date="2018-03" db="EMBL/GenBank/DDBJ databases">
        <title>Draft genome of Pseudomonas putida strain KH-21-114.</title>
        <authorList>
            <person name="Yoshizawa S."/>
            <person name="Khan N.H."/>
            <person name="Nishimura M."/>
            <person name="Chiura H.X."/>
            <person name="Ogura Y."/>
            <person name="Hayashi T."/>
            <person name="Kogure K."/>
        </authorList>
    </citation>
    <scope>NUCLEOTIDE SEQUENCE [LARGE SCALE GENOMIC DNA]</scope>
    <source>
        <strain evidence="1 2">KH-21-114</strain>
    </source>
</reference>
<protein>
    <recommendedName>
        <fullName evidence="3">DUF1826 domain-containing protein</fullName>
    </recommendedName>
</protein>
<dbReference type="InterPro" id="IPR014955">
    <property type="entry name" value="DUF1826"/>
</dbReference>
<dbReference type="Proteomes" id="UP000237230">
    <property type="component" value="Unassembled WGS sequence"/>
</dbReference>
<proteinExistence type="predicted"/>
<evidence type="ECO:0000313" key="1">
    <source>
        <dbReference type="EMBL" id="POG04947.1"/>
    </source>
</evidence>
<accession>A0A2S3WU32</accession>
<dbReference type="OrthoDB" id="5342505at2"/>
<evidence type="ECO:0000313" key="2">
    <source>
        <dbReference type="Proteomes" id="UP000237230"/>
    </source>
</evidence>
<comment type="caution">
    <text evidence="1">The sequence shown here is derived from an EMBL/GenBank/DDBJ whole genome shotgun (WGS) entry which is preliminary data.</text>
</comment>
<dbReference type="Pfam" id="PF08856">
    <property type="entry name" value="DUF1826"/>
    <property type="match status" value="1"/>
</dbReference>
<sequence>MSPALRPVDIRQAFAESPKVLTEIFQDGVNLAVWQRRLPAQVEDFAALVVSLGQSLADQRVLDVSEHEPPLLPDLLQEAADLHGYEGFVADVKWLVSAYTCLLGARRVGLRLRVLQGAMCPRFHVDNVPLRLLTTYVGPGSEWLEEGALERVGLHLAPAPVDNIRTLQAGEVAVLKGEKWLGNEGAGLIHRSPASGQRRLLLSLDWLA</sequence>
<gene>
    <name evidence="1" type="ORF">BGP84_18805</name>
</gene>
<dbReference type="AlphaFoldDB" id="A0A2S3WU32"/>
<dbReference type="EMBL" id="MINH01000021">
    <property type="protein sequence ID" value="POG04947.1"/>
    <property type="molecule type" value="Genomic_DNA"/>
</dbReference>
<organism evidence="1 2">
    <name type="scientific">Pseudomonas putida</name>
    <name type="common">Arthrobacter siderocapsulatus</name>
    <dbReference type="NCBI Taxonomy" id="303"/>
    <lineage>
        <taxon>Bacteria</taxon>
        <taxon>Pseudomonadati</taxon>
        <taxon>Pseudomonadota</taxon>
        <taxon>Gammaproteobacteria</taxon>
        <taxon>Pseudomonadales</taxon>
        <taxon>Pseudomonadaceae</taxon>
        <taxon>Pseudomonas</taxon>
    </lineage>
</organism>
<dbReference type="RefSeq" id="WP_103448414.1">
    <property type="nucleotide sequence ID" value="NZ_MINH01000021.1"/>
</dbReference>
<evidence type="ECO:0008006" key="3">
    <source>
        <dbReference type="Google" id="ProtNLM"/>
    </source>
</evidence>
<name>A0A2S3WU32_PSEPU</name>
<reference evidence="1 2" key="1">
    <citation type="submission" date="2016-08" db="EMBL/GenBank/DDBJ databases">
        <authorList>
            <person name="Seilhamer J.J."/>
        </authorList>
    </citation>
    <scope>NUCLEOTIDE SEQUENCE [LARGE SCALE GENOMIC DNA]</scope>
    <source>
        <strain evidence="1 2">KH-21-114</strain>
    </source>
</reference>